<proteinExistence type="inferred from homology"/>
<dbReference type="PANTHER" id="PTHR24305:SF157">
    <property type="entry name" value="N-ACETYLTRYPTOPHAN 6-HYDROXYLASE IVOC-RELATED"/>
    <property type="match status" value="1"/>
</dbReference>
<reference evidence="10" key="2">
    <citation type="submission" date="2023-05" db="EMBL/GenBank/DDBJ databases">
        <authorList>
            <consortium name="Lawrence Berkeley National Laboratory"/>
            <person name="Steindorff A."/>
            <person name="Hensen N."/>
            <person name="Bonometti L."/>
            <person name="Westerberg I."/>
            <person name="Brannstrom I.O."/>
            <person name="Guillou S."/>
            <person name="Cros-Aarteil S."/>
            <person name="Calhoun S."/>
            <person name="Haridas S."/>
            <person name="Kuo A."/>
            <person name="Mondo S."/>
            <person name="Pangilinan J."/>
            <person name="Riley R."/>
            <person name="Labutti K."/>
            <person name="Andreopoulos B."/>
            <person name="Lipzen A."/>
            <person name="Chen C."/>
            <person name="Yanf M."/>
            <person name="Daum C."/>
            <person name="Ng V."/>
            <person name="Clum A."/>
            <person name="Ohm R."/>
            <person name="Martin F."/>
            <person name="Silar P."/>
            <person name="Natvig D."/>
            <person name="Lalanne C."/>
            <person name="Gautier V."/>
            <person name="Ament-Velasquez S.L."/>
            <person name="Kruys A."/>
            <person name="Hutchinson M.I."/>
            <person name="Powell A.J."/>
            <person name="Barry K."/>
            <person name="Miller A.N."/>
            <person name="Grigoriev I.V."/>
            <person name="Debuchy R."/>
            <person name="Gladieux P."/>
            <person name="Thoren M.H."/>
            <person name="Johannesson H."/>
        </authorList>
    </citation>
    <scope>NUCLEOTIDE SEQUENCE</scope>
    <source>
        <strain evidence="10">CBS 990.96</strain>
    </source>
</reference>
<accession>A0AAN7BH22</accession>
<evidence type="ECO:0000256" key="4">
    <source>
        <dbReference type="ARBA" id="ARBA00022723"/>
    </source>
</evidence>
<dbReference type="PRINTS" id="PR00385">
    <property type="entry name" value="P450"/>
</dbReference>
<dbReference type="InterPro" id="IPR050121">
    <property type="entry name" value="Cytochrome_P450_monoxygenase"/>
</dbReference>
<comment type="caution">
    <text evidence="10">The sequence shown here is derived from an EMBL/GenBank/DDBJ whole genome shotgun (WGS) entry which is preliminary data.</text>
</comment>
<dbReference type="GO" id="GO:0016705">
    <property type="term" value="F:oxidoreductase activity, acting on paired donors, with incorporation or reduction of molecular oxygen"/>
    <property type="evidence" value="ECO:0007669"/>
    <property type="project" value="InterPro"/>
</dbReference>
<dbReference type="GO" id="GO:0005506">
    <property type="term" value="F:iron ion binding"/>
    <property type="evidence" value="ECO:0007669"/>
    <property type="project" value="InterPro"/>
</dbReference>
<comment type="similarity">
    <text evidence="2">Belongs to the cytochrome P450 family.</text>
</comment>
<evidence type="ECO:0000256" key="1">
    <source>
        <dbReference type="ARBA" id="ARBA00001971"/>
    </source>
</evidence>
<dbReference type="SUPFAM" id="SSF48264">
    <property type="entry name" value="Cytochrome P450"/>
    <property type="match status" value="2"/>
</dbReference>
<keyword evidence="11" id="KW-1185">Reference proteome</keyword>
<feature type="compositionally biased region" description="Basic and acidic residues" evidence="9">
    <location>
        <begin position="476"/>
        <end position="486"/>
    </location>
</feature>
<keyword evidence="6 8" id="KW-0408">Iron</keyword>
<dbReference type="InterPro" id="IPR017972">
    <property type="entry name" value="Cyt_P450_CS"/>
</dbReference>
<dbReference type="InterPro" id="IPR001128">
    <property type="entry name" value="Cyt_P450"/>
</dbReference>
<evidence type="ECO:0000256" key="5">
    <source>
        <dbReference type="ARBA" id="ARBA00023002"/>
    </source>
</evidence>
<feature type="binding site" description="axial binding residue" evidence="8">
    <location>
        <position position="931"/>
    </location>
    <ligand>
        <name>heme</name>
        <dbReference type="ChEBI" id="CHEBI:30413"/>
    </ligand>
    <ligandPart>
        <name>Fe</name>
        <dbReference type="ChEBI" id="CHEBI:18248"/>
    </ligandPart>
</feature>
<dbReference type="GO" id="GO:0020037">
    <property type="term" value="F:heme binding"/>
    <property type="evidence" value="ECO:0007669"/>
    <property type="project" value="InterPro"/>
</dbReference>
<feature type="region of interest" description="Disordered" evidence="9">
    <location>
        <begin position="465"/>
        <end position="492"/>
    </location>
</feature>
<organism evidence="10 11">
    <name type="scientific">Podospora fimiseda</name>
    <dbReference type="NCBI Taxonomy" id="252190"/>
    <lineage>
        <taxon>Eukaryota</taxon>
        <taxon>Fungi</taxon>
        <taxon>Dikarya</taxon>
        <taxon>Ascomycota</taxon>
        <taxon>Pezizomycotina</taxon>
        <taxon>Sordariomycetes</taxon>
        <taxon>Sordariomycetidae</taxon>
        <taxon>Sordariales</taxon>
        <taxon>Podosporaceae</taxon>
        <taxon>Podospora</taxon>
    </lineage>
</organism>
<keyword evidence="5" id="KW-0560">Oxidoreductase</keyword>
<evidence type="ECO:0000256" key="3">
    <source>
        <dbReference type="ARBA" id="ARBA00022617"/>
    </source>
</evidence>
<dbReference type="PRINTS" id="PR00463">
    <property type="entry name" value="EP450I"/>
</dbReference>
<evidence type="ECO:0000256" key="8">
    <source>
        <dbReference type="PIRSR" id="PIRSR602401-1"/>
    </source>
</evidence>
<dbReference type="PANTHER" id="PTHR24305">
    <property type="entry name" value="CYTOCHROME P450"/>
    <property type="match status" value="1"/>
</dbReference>
<sequence length="993" mass="111240">MGLSLSTLSFGGLVLAIGLVFLYQAAKPKPLPGIPYVTASADKLLGDVPAVLSHVKETDGTLITYILEQMRKLNTPIMQVFVRPLSKPLVIIGDFHEMHDVLIHRHKDFDRAELLGNLVKGLAPDHHIQLKTNDKWKHQRRLIQDLMTPTFLHKVAGPALHSNISRMVDLWREKARIANGRPWPAAHDINHVALDAVMGFAFGDSSDHSATRPALEVLRGLNSEQIAALRGFGNQDEPITFPTASKSPVLGAILELTGTVNGMHGNPWPALAWAYVMRKPRIKRAVATKEAYISTQLSGAVRRLTGPNSEKQRVSSALDHMIVSETKLAGKDGRAPDYFSRAMVDEIFGFVFAGHETTSTTLCWGLKNLTDNPAAQTKLRQALENAFPAAYAEGRDPTAHEITSTHVPYLDATMEEILRCAGTAPLVDRQATRDTELLGYQIPKGTIIAQVVLGPTLQAPGVEIRDDQRSPTSRAALKDGRTRSWDPSDMGRFNPDRWMVPGAKGEEFDPTAGPQIAFGLGTRGCYGKRLVYVEMRMVISLILWNFELVACPPKLSSNKAILITTNEPRQCFQGSPYTKDPKSYTLGVSKAMAFTLQADKHKIKRQALEPAFSKRRVNMMEDGLFEELDLVFDRINNCEKEGSEVPISELFYCYTGDIISRYLFGKSLDLISSPDYLERAEQMRSFTRGVWFAIHFKWVRDLALNMPRFLGSVFNDAWVSVLWFCEDLAKNAIDNFDDDVTMERLTKPGRETIYDRLLSDHHRRQKKGLGNVHPLTVPELADDSVAMLNAGTEPTATMLVYALYFFKHYPEVQKRVLEELASIEPDENGRLPLAKIENLPYFTGFVKETLRYVPLVPGRLPRKVPKGGLFVPAAQTTIPEGAIVGIDHMPLHMRSEVFEHPTEFDPERWIGEQGKELNYWLLSFSKGRTDCIGKNLAFAEMHIVLANMFAKYEVELMPGSDENMVWLDRVIVHPVKNLRIKVKTRDTPLYVGA</sequence>
<dbReference type="GO" id="GO:0004497">
    <property type="term" value="F:monooxygenase activity"/>
    <property type="evidence" value="ECO:0007669"/>
    <property type="project" value="UniProtKB-KW"/>
</dbReference>
<keyword evidence="4 8" id="KW-0479">Metal-binding</keyword>
<gene>
    <name evidence="10" type="ORF">QBC38DRAFT_512543</name>
</gene>
<reference evidence="10" key="1">
    <citation type="journal article" date="2023" name="Mol. Phylogenet. Evol.">
        <title>Genome-scale phylogeny and comparative genomics of the fungal order Sordariales.</title>
        <authorList>
            <person name="Hensen N."/>
            <person name="Bonometti L."/>
            <person name="Westerberg I."/>
            <person name="Brannstrom I.O."/>
            <person name="Guillou S."/>
            <person name="Cros-Aarteil S."/>
            <person name="Calhoun S."/>
            <person name="Haridas S."/>
            <person name="Kuo A."/>
            <person name="Mondo S."/>
            <person name="Pangilinan J."/>
            <person name="Riley R."/>
            <person name="LaButti K."/>
            <person name="Andreopoulos B."/>
            <person name="Lipzen A."/>
            <person name="Chen C."/>
            <person name="Yan M."/>
            <person name="Daum C."/>
            <person name="Ng V."/>
            <person name="Clum A."/>
            <person name="Steindorff A."/>
            <person name="Ohm R.A."/>
            <person name="Martin F."/>
            <person name="Silar P."/>
            <person name="Natvig D.O."/>
            <person name="Lalanne C."/>
            <person name="Gautier V."/>
            <person name="Ament-Velasquez S.L."/>
            <person name="Kruys A."/>
            <person name="Hutchinson M.I."/>
            <person name="Powell A.J."/>
            <person name="Barry K."/>
            <person name="Miller A.N."/>
            <person name="Grigoriev I.V."/>
            <person name="Debuchy R."/>
            <person name="Gladieux P."/>
            <person name="Hiltunen Thoren M."/>
            <person name="Johannesson H."/>
        </authorList>
    </citation>
    <scope>NUCLEOTIDE SEQUENCE</scope>
    <source>
        <strain evidence="10">CBS 990.96</strain>
    </source>
</reference>
<keyword evidence="7" id="KW-0503">Monooxygenase</keyword>
<evidence type="ECO:0000256" key="9">
    <source>
        <dbReference type="SAM" id="MobiDB-lite"/>
    </source>
</evidence>
<dbReference type="PROSITE" id="PS00086">
    <property type="entry name" value="CYTOCHROME_P450"/>
    <property type="match status" value="1"/>
</dbReference>
<dbReference type="InterPro" id="IPR002401">
    <property type="entry name" value="Cyt_P450_E_grp-I"/>
</dbReference>
<evidence type="ECO:0000313" key="11">
    <source>
        <dbReference type="Proteomes" id="UP001301958"/>
    </source>
</evidence>
<evidence type="ECO:0000256" key="6">
    <source>
        <dbReference type="ARBA" id="ARBA00023004"/>
    </source>
</evidence>
<dbReference type="CDD" id="cd11062">
    <property type="entry name" value="CYP58-like"/>
    <property type="match status" value="1"/>
</dbReference>
<name>A0AAN7BH22_9PEZI</name>
<dbReference type="InterPro" id="IPR036396">
    <property type="entry name" value="Cyt_P450_sf"/>
</dbReference>
<dbReference type="EMBL" id="MU865437">
    <property type="protein sequence ID" value="KAK4223162.1"/>
    <property type="molecule type" value="Genomic_DNA"/>
</dbReference>
<dbReference type="Pfam" id="PF00067">
    <property type="entry name" value="p450"/>
    <property type="match status" value="3"/>
</dbReference>
<dbReference type="Proteomes" id="UP001301958">
    <property type="component" value="Unassembled WGS sequence"/>
</dbReference>
<evidence type="ECO:0000256" key="2">
    <source>
        <dbReference type="ARBA" id="ARBA00010617"/>
    </source>
</evidence>
<dbReference type="AlphaFoldDB" id="A0AAN7BH22"/>
<dbReference type="Gene3D" id="1.10.630.10">
    <property type="entry name" value="Cytochrome P450"/>
    <property type="match status" value="2"/>
</dbReference>
<evidence type="ECO:0000256" key="7">
    <source>
        <dbReference type="ARBA" id="ARBA00023033"/>
    </source>
</evidence>
<keyword evidence="3 8" id="KW-0349">Heme</keyword>
<comment type="cofactor">
    <cofactor evidence="1 8">
        <name>heme</name>
        <dbReference type="ChEBI" id="CHEBI:30413"/>
    </cofactor>
</comment>
<protein>
    <submittedName>
        <fullName evidence="10">Trichodiene oxygenase</fullName>
    </submittedName>
</protein>
<evidence type="ECO:0000313" key="10">
    <source>
        <dbReference type="EMBL" id="KAK4223162.1"/>
    </source>
</evidence>